<evidence type="ECO:0000313" key="3">
    <source>
        <dbReference type="EMBL" id="MFD0945398.1"/>
    </source>
</evidence>
<organism evidence="3 4">
    <name type="scientific">Sphingomonas canadensis</name>
    <dbReference type="NCBI Taxonomy" id="1219257"/>
    <lineage>
        <taxon>Bacteria</taxon>
        <taxon>Pseudomonadati</taxon>
        <taxon>Pseudomonadota</taxon>
        <taxon>Alphaproteobacteria</taxon>
        <taxon>Sphingomonadales</taxon>
        <taxon>Sphingomonadaceae</taxon>
        <taxon>Sphingomonas</taxon>
    </lineage>
</organism>
<dbReference type="RefSeq" id="WP_264942361.1">
    <property type="nucleotide sequence ID" value="NZ_JAPDRA010000001.1"/>
</dbReference>
<keyword evidence="1 3" id="KW-0560">Oxidoreductase</keyword>
<dbReference type="EMBL" id="JBHTJG010000001">
    <property type="protein sequence ID" value="MFD0945398.1"/>
    <property type="molecule type" value="Genomic_DNA"/>
</dbReference>
<dbReference type="Gene3D" id="3.30.9.10">
    <property type="entry name" value="D-Amino Acid Oxidase, subunit A, domain 2"/>
    <property type="match status" value="1"/>
</dbReference>
<protein>
    <submittedName>
        <fullName evidence="3">NAD(P)/FAD-dependent oxidoreductase</fullName>
        <ecNumber evidence="3">1.-.-.-</ecNumber>
    </submittedName>
</protein>
<dbReference type="Proteomes" id="UP001596977">
    <property type="component" value="Unassembled WGS sequence"/>
</dbReference>
<dbReference type="InterPro" id="IPR006076">
    <property type="entry name" value="FAD-dep_OxRdtase"/>
</dbReference>
<gene>
    <name evidence="3" type="ORF">ACFQ1E_03505</name>
</gene>
<dbReference type="Pfam" id="PF01266">
    <property type="entry name" value="DAO"/>
    <property type="match status" value="1"/>
</dbReference>
<reference evidence="4" key="1">
    <citation type="journal article" date="2019" name="Int. J. Syst. Evol. Microbiol.">
        <title>The Global Catalogue of Microorganisms (GCM) 10K type strain sequencing project: providing services to taxonomists for standard genome sequencing and annotation.</title>
        <authorList>
            <consortium name="The Broad Institute Genomics Platform"/>
            <consortium name="The Broad Institute Genome Sequencing Center for Infectious Disease"/>
            <person name="Wu L."/>
            <person name="Ma J."/>
        </authorList>
    </citation>
    <scope>NUCLEOTIDE SEQUENCE [LARGE SCALE GENOMIC DNA]</scope>
    <source>
        <strain evidence="4">CCUG 62982</strain>
    </source>
</reference>
<feature type="domain" description="FAD dependent oxidoreductase" evidence="2">
    <location>
        <begin position="5"/>
        <end position="338"/>
    </location>
</feature>
<proteinExistence type="predicted"/>
<dbReference type="Gene3D" id="3.50.50.60">
    <property type="entry name" value="FAD/NAD(P)-binding domain"/>
    <property type="match status" value="1"/>
</dbReference>
<evidence type="ECO:0000259" key="2">
    <source>
        <dbReference type="Pfam" id="PF01266"/>
    </source>
</evidence>
<evidence type="ECO:0000313" key="4">
    <source>
        <dbReference type="Proteomes" id="UP001596977"/>
    </source>
</evidence>
<name>A0ABW3H209_9SPHN</name>
<comment type="caution">
    <text evidence="3">The sequence shown here is derived from an EMBL/GenBank/DDBJ whole genome shotgun (WGS) entry which is preliminary data.</text>
</comment>
<dbReference type="PANTHER" id="PTHR13847">
    <property type="entry name" value="SARCOSINE DEHYDROGENASE-RELATED"/>
    <property type="match status" value="1"/>
</dbReference>
<evidence type="ECO:0000256" key="1">
    <source>
        <dbReference type="ARBA" id="ARBA00023002"/>
    </source>
</evidence>
<keyword evidence="4" id="KW-1185">Reference proteome</keyword>
<sequence length="361" mass="37348">MPGFDFIVIGAGIAGLAAAASLSRHGRVALVEQEEHPCYHSSGRSAAIFVRSYGSGAVQAITTRAAALFAEARETGLFDALGTARGVMIVTPAGSAESGEAPFRERLTAEEAARLNPILRADRLDHGWWEPGASDIDVHAMQTGYLKLLRANGGTLIAASPVRGAEFRAGLWHVAAGGESLSAPVAVNASGGWADPVAALFGARPLGVLPKRRSAMLIDPPAGIDIAGLPMVVDADETLFFKPDAGRLMLSPADATPVEPHDCWPEDIDLAIAADRYEKLTGHPVMRMHGSWAGLRSFVPDENPLIGADPAVPGFYWLAALGGFGVQTAPALGAMLAEAVTGAATSDPALLAAVSPARIAA</sequence>
<accession>A0ABW3H209</accession>
<dbReference type="GO" id="GO:0016491">
    <property type="term" value="F:oxidoreductase activity"/>
    <property type="evidence" value="ECO:0007669"/>
    <property type="project" value="UniProtKB-KW"/>
</dbReference>
<dbReference type="EC" id="1.-.-.-" evidence="3"/>
<dbReference type="PANTHER" id="PTHR13847:SF287">
    <property type="entry name" value="FAD-DEPENDENT OXIDOREDUCTASE DOMAIN-CONTAINING PROTEIN 1"/>
    <property type="match status" value="1"/>
</dbReference>
<dbReference type="SUPFAM" id="SSF51905">
    <property type="entry name" value="FAD/NAD(P)-binding domain"/>
    <property type="match status" value="1"/>
</dbReference>
<dbReference type="InterPro" id="IPR036188">
    <property type="entry name" value="FAD/NAD-bd_sf"/>
</dbReference>